<proteinExistence type="predicted"/>
<organism evidence="1 2">
    <name type="scientific">Cenococcum geophilum 1.58</name>
    <dbReference type="NCBI Taxonomy" id="794803"/>
    <lineage>
        <taxon>Eukaryota</taxon>
        <taxon>Fungi</taxon>
        <taxon>Dikarya</taxon>
        <taxon>Ascomycota</taxon>
        <taxon>Pezizomycotina</taxon>
        <taxon>Dothideomycetes</taxon>
        <taxon>Pleosporomycetidae</taxon>
        <taxon>Gloniales</taxon>
        <taxon>Gloniaceae</taxon>
        <taxon>Cenococcum</taxon>
    </lineage>
</organism>
<name>A0ACC8EM16_9PEZI</name>
<sequence>RVKNSRIKKESAIKAYWRRILCKFIDMVGHGINNGAELNIQNIGRSSTFKKKT</sequence>
<evidence type="ECO:0000313" key="2">
    <source>
        <dbReference type="Proteomes" id="UP000250078"/>
    </source>
</evidence>
<keyword evidence="2" id="KW-1185">Reference proteome</keyword>
<evidence type="ECO:0000313" key="1">
    <source>
        <dbReference type="EMBL" id="OCK87372.1"/>
    </source>
</evidence>
<gene>
    <name evidence="1" type="ORF">K441DRAFT_594461</name>
</gene>
<reference evidence="1 2" key="1">
    <citation type="journal article" date="2016" name="Nat. Commun.">
        <title>Ectomycorrhizal ecology is imprinted in the genome of the dominant symbiotic fungus Cenococcum geophilum.</title>
        <authorList>
            <consortium name="DOE Joint Genome Institute"/>
            <person name="Peter M."/>
            <person name="Kohler A."/>
            <person name="Ohm R.A."/>
            <person name="Kuo A."/>
            <person name="Krutzmann J."/>
            <person name="Morin E."/>
            <person name="Arend M."/>
            <person name="Barry K.W."/>
            <person name="Binder M."/>
            <person name="Choi C."/>
            <person name="Clum A."/>
            <person name="Copeland A."/>
            <person name="Grisel N."/>
            <person name="Haridas S."/>
            <person name="Kipfer T."/>
            <person name="LaButti K."/>
            <person name="Lindquist E."/>
            <person name="Lipzen A."/>
            <person name="Maire R."/>
            <person name="Meier B."/>
            <person name="Mihaltcheva S."/>
            <person name="Molinier V."/>
            <person name="Murat C."/>
            <person name="Poggeler S."/>
            <person name="Quandt C.A."/>
            <person name="Sperisen C."/>
            <person name="Tritt A."/>
            <person name="Tisserant E."/>
            <person name="Crous P.W."/>
            <person name="Henrissat B."/>
            <person name="Nehls U."/>
            <person name="Egli S."/>
            <person name="Spatafora J.W."/>
            <person name="Grigoriev I.V."/>
            <person name="Martin F.M."/>
        </authorList>
    </citation>
    <scope>NUCLEOTIDE SEQUENCE [LARGE SCALE GENOMIC DNA]</scope>
    <source>
        <strain evidence="1 2">1.58</strain>
    </source>
</reference>
<protein>
    <submittedName>
        <fullName evidence="1">Uncharacterized protein</fullName>
    </submittedName>
</protein>
<accession>A0ACC8EM16</accession>
<dbReference type="Proteomes" id="UP000250078">
    <property type="component" value="Unassembled WGS sequence"/>
</dbReference>
<dbReference type="EMBL" id="KV748262">
    <property type="protein sequence ID" value="OCK87372.1"/>
    <property type="molecule type" value="Genomic_DNA"/>
</dbReference>
<feature type="non-terminal residue" evidence="1">
    <location>
        <position position="1"/>
    </location>
</feature>